<gene>
    <name evidence="1" type="ORF">GPL20_32695</name>
</gene>
<reference evidence="1 2" key="1">
    <citation type="submission" date="2019-12" db="EMBL/GenBank/DDBJ databases">
        <title>Draft genome sequences Bradyrhizobium cajani AMBPC1010, Bradyrhizobium pachyrhizi AMBPC1040 and Bradyrhizobium yuanmingense ALSPC3051, three plant growth promoting strains isolated from nodules of Cajanus cajan L. in Dominican Republic.</title>
        <authorList>
            <person name="Flores-Felix J.D."/>
            <person name="Araujo J."/>
            <person name="Diaz-Alcantara C."/>
            <person name="Gonzalez-Andres F."/>
            <person name="Velazquez E."/>
        </authorList>
    </citation>
    <scope>NUCLEOTIDE SEQUENCE [LARGE SCALE GENOMIC DNA]</scope>
    <source>
        <strain evidence="1 2">1010</strain>
    </source>
</reference>
<sequence length="82" mass="9272">MIYDAFRGYKFPDREPCETETFPPKRKRTRERRMTLARAMTQAVEAGVTVGSATMNADGSITLTFGKPVQSVETSEDVRRLL</sequence>
<dbReference type="RefSeq" id="WP_157335703.1">
    <property type="nucleotide sequence ID" value="NZ_JANADL010000003.1"/>
</dbReference>
<protein>
    <submittedName>
        <fullName evidence="1">Uncharacterized protein</fullName>
    </submittedName>
</protein>
<organism evidence="1 2">
    <name type="scientific">Bradyrhizobium cajani</name>
    <dbReference type="NCBI Taxonomy" id="1928661"/>
    <lineage>
        <taxon>Bacteria</taxon>
        <taxon>Pseudomonadati</taxon>
        <taxon>Pseudomonadota</taxon>
        <taxon>Alphaproteobacteria</taxon>
        <taxon>Hyphomicrobiales</taxon>
        <taxon>Nitrobacteraceae</taxon>
        <taxon>Bradyrhizobium</taxon>
    </lineage>
</organism>
<accession>A0A844TFG7</accession>
<proteinExistence type="predicted"/>
<name>A0A844TFG7_9BRAD</name>
<dbReference type="Proteomes" id="UP000449969">
    <property type="component" value="Unassembled WGS sequence"/>
</dbReference>
<comment type="caution">
    <text evidence="1">The sequence shown here is derived from an EMBL/GenBank/DDBJ whole genome shotgun (WGS) entry which is preliminary data.</text>
</comment>
<dbReference type="OrthoDB" id="9910593at2"/>
<evidence type="ECO:0000313" key="2">
    <source>
        <dbReference type="Proteomes" id="UP000449969"/>
    </source>
</evidence>
<evidence type="ECO:0000313" key="1">
    <source>
        <dbReference type="EMBL" id="MVT77758.1"/>
    </source>
</evidence>
<keyword evidence="2" id="KW-1185">Reference proteome</keyword>
<dbReference type="EMBL" id="WQNE01000039">
    <property type="protein sequence ID" value="MVT77758.1"/>
    <property type="molecule type" value="Genomic_DNA"/>
</dbReference>
<dbReference type="AlphaFoldDB" id="A0A844TFG7"/>